<organism evidence="3 4">
    <name type="scientific">Rhodalgimonas zhirmunskyi</name>
    <dbReference type="NCBI Taxonomy" id="2964767"/>
    <lineage>
        <taxon>Bacteria</taxon>
        <taxon>Pseudomonadati</taxon>
        <taxon>Pseudomonadota</taxon>
        <taxon>Alphaproteobacteria</taxon>
        <taxon>Rhodobacterales</taxon>
        <taxon>Roseobacteraceae</taxon>
        <taxon>Rhodalgimonas</taxon>
    </lineage>
</organism>
<dbReference type="InterPro" id="IPR027051">
    <property type="entry name" value="XdhC_Rossmann_dom"/>
</dbReference>
<gene>
    <name evidence="3" type="primary">xdhC</name>
    <name evidence="3" type="ORF">NOI20_12215</name>
</gene>
<evidence type="ECO:0000313" key="4">
    <source>
        <dbReference type="Proteomes" id="UP001227162"/>
    </source>
</evidence>
<evidence type="ECO:0000313" key="3">
    <source>
        <dbReference type="EMBL" id="MDQ2094878.1"/>
    </source>
</evidence>
<dbReference type="PANTHER" id="PTHR30388">
    <property type="entry name" value="ALDEHYDE OXIDOREDUCTASE MOLYBDENUM COFACTOR ASSEMBLY PROTEIN"/>
    <property type="match status" value="1"/>
</dbReference>
<dbReference type="Pfam" id="PF13478">
    <property type="entry name" value="XdhC_C"/>
    <property type="match status" value="1"/>
</dbReference>
<dbReference type="AlphaFoldDB" id="A0AAJ1UC99"/>
<dbReference type="NCBIfam" id="TIGR02964">
    <property type="entry name" value="xanthine_xdhC"/>
    <property type="match status" value="1"/>
</dbReference>
<evidence type="ECO:0000259" key="1">
    <source>
        <dbReference type="Pfam" id="PF02625"/>
    </source>
</evidence>
<feature type="domain" description="XdhC Rossmann" evidence="2">
    <location>
        <begin position="115"/>
        <end position="254"/>
    </location>
</feature>
<dbReference type="Gene3D" id="3.40.50.720">
    <property type="entry name" value="NAD(P)-binding Rossmann-like Domain"/>
    <property type="match status" value="1"/>
</dbReference>
<dbReference type="EMBL" id="JANFFA010000003">
    <property type="protein sequence ID" value="MDQ2094878.1"/>
    <property type="molecule type" value="Genomic_DNA"/>
</dbReference>
<dbReference type="PANTHER" id="PTHR30388:SF6">
    <property type="entry name" value="XANTHINE DEHYDROGENASE SUBUNIT A-RELATED"/>
    <property type="match status" value="1"/>
</dbReference>
<dbReference type="InterPro" id="IPR003777">
    <property type="entry name" value="XdhC_CoxI"/>
</dbReference>
<name>A0AAJ1UC99_9RHOB</name>
<comment type="caution">
    <text evidence="3">The sequence shown here is derived from an EMBL/GenBank/DDBJ whole genome shotgun (WGS) entry which is preliminary data.</text>
</comment>
<dbReference type="RefSeq" id="WP_317626486.1">
    <property type="nucleotide sequence ID" value="NZ_JANFFA010000003.1"/>
</dbReference>
<accession>A0AAJ1UC99</accession>
<proteinExistence type="predicted"/>
<keyword evidence="4" id="KW-1185">Reference proteome</keyword>
<evidence type="ECO:0000259" key="2">
    <source>
        <dbReference type="Pfam" id="PF13478"/>
    </source>
</evidence>
<dbReference type="Proteomes" id="UP001227162">
    <property type="component" value="Unassembled WGS sequence"/>
</dbReference>
<feature type="domain" description="XdhC- CoxI" evidence="1">
    <location>
        <begin position="11"/>
        <end position="65"/>
    </location>
</feature>
<sequence length="270" mass="27524">MSLRALLSGAAPLVRVRIAQVAGSSPREEGAFMLVSPDVVAGTIGGGAMEYAGIDRARRMLARGEDVAVADIALGPESGQCCGGRVLLEFDVLDAAGRAAVLAEVAAAEAAQPEVLIFGAGHVGRALARALALLPVRCVLIDSRAEELALAQGGTQRRTAFPEAEVASAAPGAAVVIATHDHGLDFLLAGEALARGDLAYVGMIGSNTKRARFASWARDHATGAELARLTCPMAANAPADKRPEVIAAFVATEVLAAVLAFAAARAEVQA</sequence>
<dbReference type="InterPro" id="IPR052698">
    <property type="entry name" value="MoCofactor_Util/Proc"/>
</dbReference>
<dbReference type="SUPFAM" id="SSF51735">
    <property type="entry name" value="NAD(P)-binding Rossmann-fold domains"/>
    <property type="match status" value="1"/>
</dbReference>
<dbReference type="InterPro" id="IPR014308">
    <property type="entry name" value="Xanthine_DH_XdhC"/>
</dbReference>
<protein>
    <submittedName>
        <fullName evidence="3">Xanthine dehydrogenase accessory protein XdhC</fullName>
    </submittedName>
</protein>
<dbReference type="InterPro" id="IPR036291">
    <property type="entry name" value="NAD(P)-bd_dom_sf"/>
</dbReference>
<reference evidence="3" key="2">
    <citation type="submission" date="2023-04" db="EMBL/GenBank/DDBJ databases">
        <title>'Rhodoalgimonas zhirmunskyi' gen. nov., isolated from a red alga.</title>
        <authorList>
            <person name="Nedashkovskaya O.I."/>
            <person name="Otstavnykh N.Y."/>
            <person name="Bystritskaya E.P."/>
            <person name="Balabanova L.A."/>
            <person name="Isaeva M.P."/>
        </authorList>
    </citation>
    <scope>NUCLEOTIDE SEQUENCE</scope>
    <source>
        <strain evidence="3">10Alg 79</strain>
    </source>
</reference>
<dbReference type="Pfam" id="PF02625">
    <property type="entry name" value="XdhC_CoxI"/>
    <property type="match status" value="1"/>
</dbReference>
<reference evidence="3" key="1">
    <citation type="submission" date="2022-07" db="EMBL/GenBank/DDBJ databases">
        <authorList>
            <person name="Otstavnykh N."/>
            <person name="Isaeva M."/>
            <person name="Bystritskaya E."/>
        </authorList>
    </citation>
    <scope>NUCLEOTIDE SEQUENCE</scope>
    <source>
        <strain evidence="3">10Alg 79</strain>
    </source>
</reference>